<dbReference type="Proteomes" id="UP000593576">
    <property type="component" value="Unassembled WGS sequence"/>
</dbReference>
<reference evidence="1 2" key="1">
    <citation type="journal article" date="2019" name="Genome Biol. Evol.">
        <title>Insights into the evolution of the New World diploid cottons (Gossypium, subgenus Houzingenia) based on genome sequencing.</title>
        <authorList>
            <person name="Grover C.E."/>
            <person name="Arick M.A. 2nd"/>
            <person name="Thrash A."/>
            <person name="Conover J.L."/>
            <person name="Sanders W.S."/>
            <person name="Peterson D.G."/>
            <person name="Frelichowski J.E."/>
            <person name="Scheffler J.A."/>
            <person name="Scheffler B.E."/>
            <person name="Wendel J.F."/>
        </authorList>
    </citation>
    <scope>NUCLEOTIDE SEQUENCE [LARGE SCALE GENOMIC DNA]</scope>
    <source>
        <strain evidence="1">1</strain>
        <tissue evidence="1">Leaf</tissue>
    </source>
</reference>
<dbReference type="EMBL" id="JABFAF010000010">
    <property type="protein sequence ID" value="MBA0869223.1"/>
    <property type="molecule type" value="Genomic_DNA"/>
</dbReference>
<proteinExistence type="predicted"/>
<accession>A0A7J9MDN2</accession>
<protein>
    <recommendedName>
        <fullName evidence="3">Transposase MuDR plant domain-containing protein</fullName>
    </recommendedName>
</protein>
<sequence>EGSTFGDDKEFDVEDDVEWVEAAEKGDVEGVEATGKGDVKGVKAFKEGSTVGEDNDNGFESSFGHENVTDFATSVGKDNVNAIVNAKKESDAMLDENEIEVGTRMNMKAWLGQMKMKNVKMFLNNEPKRVVVKCIASPNCPWRILASYTLVAKCLQIKTFQDEHHCSLREIQRICASEMHVNVSIDYFYKAKKIMKEKMAGNSKKEFGMLWDYAQELRSRMPLIGLDGCFLKGPFKSEFLATVRRDTNNLMFFITWAMVKVECIDSWVWFLSLLSVDLGLEDGYGYTIISDQQKGLEIVIFEILLRVEHRNCARHMFVNWSKRKLGKSFKFNFWQIMKSITEREWEELCVALEKKDKDSYENLMRKSQKM</sequence>
<evidence type="ECO:0008006" key="3">
    <source>
        <dbReference type="Google" id="ProtNLM"/>
    </source>
</evidence>
<name>A0A7J9MDN2_GOSSC</name>
<evidence type="ECO:0000313" key="1">
    <source>
        <dbReference type="EMBL" id="MBA0869223.1"/>
    </source>
</evidence>
<dbReference type="PANTHER" id="PTHR31973:SF187">
    <property type="entry name" value="MUTATOR TRANSPOSASE MUDRA PROTEIN"/>
    <property type="match status" value="1"/>
</dbReference>
<dbReference type="AlphaFoldDB" id="A0A7J9MDN2"/>
<gene>
    <name evidence="1" type="ORF">Goshw_025033</name>
</gene>
<comment type="caution">
    <text evidence="1">The sequence shown here is derived from an EMBL/GenBank/DDBJ whole genome shotgun (WGS) entry which is preliminary data.</text>
</comment>
<dbReference type="PANTHER" id="PTHR31973">
    <property type="entry name" value="POLYPROTEIN, PUTATIVE-RELATED"/>
    <property type="match status" value="1"/>
</dbReference>
<dbReference type="OrthoDB" id="1300239at2759"/>
<organism evidence="1 2">
    <name type="scientific">Gossypium schwendimanii</name>
    <name type="common">Cotton</name>
    <dbReference type="NCBI Taxonomy" id="34291"/>
    <lineage>
        <taxon>Eukaryota</taxon>
        <taxon>Viridiplantae</taxon>
        <taxon>Streptophyta</taxon>
        <taxon>Embryophyta</taxon>
        <taxon>Tracheophyta</taxon>
        <taxon>Spermatophyta</taxon>
        <taxon>Magnoliopsida</taxon>
        <taxon>eudicotyledons</taxon>
        <taxon>Gunneridae</taxon>
        <taxon>Pentapetalae</taxon>
        <taxon>rosids</taxon>
        <taxon>malvids</taxon>
        <taxon>Malvales</taxon>
        <taxon>Malvaceae</taxon>
        <taxon>Malvoideae</taxon>
        <taxon>Gossypium</taxon>
    </lineage>
</organism>
<feature type="non-terminal residue" evidence="1">
    <location>
        <position position="1"/>
    </location>
</feature>
<evidence type="ECO:0000313" key="2">
    <source>
        <dbReference type="Proteomes" id="UP000593576"/>
    </source>
</evidence>
<keyword evidence="2" id="KW-1185">Reference proteome</keyword>